<evidence type="ECO:0000259" key="5">
    <source>
        <dbReference type="PROSITE" id="PS50102"/>
    </source>
</evidence>
<reference evidence="6" key="1">
    <citation type="submission" date="2012-05" db="EMBL/GenBank/DDBJ databases">
        <authorList>
            <person name="Krishnakumar V."/>
            <person name="Cheung F."/>
            <person name="Xiao Y."/>
            <person name="Chan A."/>
            <person name="Moskal W.A."/>
            <person name="Town C.D."/>
        </authorList>
    </citation>
    <scope>NUCLEOTIDE SEQUENCE</scope>
</reference>
<dbReference type="InterPro" id="IPR000504">
    <property type="entry name" value="RRM_dom"/>
</dbReference>
<sequence>MMGRAKDMGLFNLNQRSLQMLPLRSSMALLSMISICIYVGRFVKKSERILPGPDARYTNLYMKSLDLDITEALLKEKFSSFGKIVSLTISKDENGMSKGFGFVNYENSDDAKRALEAMDGTQLGSFFFASFYCAGFLQA</sequence>
<dbReference type="PANTHER" id="PTHR24012">
    <property type="entry name" value="RNA BINDING PROTEIN"/>
    <property type="match status" value="1"/>
</dbReference>
<dbReference type="Gene3D" id="3.30.70.330">
    <property type="match status" value="1"/>
</dbReference>
<dbReference type="PROSITE" id="PS50102">
    <property type="entry name" value="RRM"/>
    <property type="match status" value="1"/>
</dbReference>
<dbReference type="InterPro" id="IPR035979">
    <property type="entry name" value="RBD_domain_sf"/>
</dbReference>
<evidence type="ECO:0000313" key="6">
    <source>
        <dbReference type="EMBL" id="AFK39437.1"/>
    </source>
</evidence>
<dbReference type="GO" id="GO:0003723">
    <property type="term" value="F:RNA binding"/>
    <property type="evidence" value="ECO:0007669"/>
    <property type="project" value="UniProtKB-UniRule"/>
</dbReference>
<evidence type="ECO:0000256" key="4">
    <source>
        <dbReference type="SAM" id="Phobius"/>
    </source>
</evidence>
<name>I3SGP5_LOTJA</name>
<feature type="transmembrane region" description="Helical" evidence="4">
    <location>
        <begin position="21"/>
        <end position="40"/>
    </location>
</feature>
<keyword evidence="1" id="KW-0677">Repeat</keyword>
<evidence type="ECO:0000256" key="1">
    <source>
        <dbReference type="ARBA" id="ARBA00022737"/>
    </source>
</evidence>
<accession>I3SGP5</accession>
<organism evidence="6">
    <name type="scientific">Lotus japonicus</name>
    <name type="common">Lotus corniculatus var. japonicus</name>
    <dbReference type="NCBI Taxonomy" id="34305"/>
    <lineage>
        <taxon>Eukaryota</taxon>
        <taxon>Viridiplantae</taxon>
        <taxon>Streptophyta</taxon>
        <taxon>Embryophyta</taxon>
        <taxon>Tracheophyta</taxon>
        <taxon>Spermatophyta</taxon>
        <taxon>Magnoliopsida</taxon>
        <taxon>eudicotyledons</taxon>
        <taxon>Gunneridae</taxon>
        <taxon>Pentapetalae</taxon>
        <taxon>rosids</taxon>
        <taxon>fabids</taxon>
        <taxon>Fabales</taxon>
        <taxon>Fabaceae</taxon>
        <taxon>Papilionoideae</taxon>
        <taxon>50 kb inversion clade</taxon>
        <taxon>NPAAA clade</taxon>
        <taxon>Hologalegina</taxon>
        <taxon>robinioid clade</taxon>
        <taxon>Loteae</taxon>
        <taxon>Lotus</taxon>
    </lineage>
</organism>
<dbReference type="InterPro" id="IPR012677">
    <property type="entry name" value="Nucleotide-bd_a/b_plait_sf"/>
</dbReference>
<keyword evidence="4" id="KW-0472">Membrane</keyword>
<proteinExistence type="evidence at transcript level"/>
<dbReference type="AlphaFoldDB" id="I3SGP5"/>
<protein>
    <recommendedName>
        <fullName evidence="5">RRM domain-containing protein</fullName>
    </recommendedName>
</protein>
<dbReference type="SUPFAM" id="SSF54928">
    <property type="entry name" value="RNA-binding domain, RBD"/>
    <property type="match status" value="1"/>
</dbReference>
<keyword evidence="4" id="KW-0812">Transmembrane</keyword>
<feature type="domain" description="RRM" evidence="5">
    <location>
        <begin position="58"/>
        <end position="125"/>
    </location>
</feature>
<keyword evidence="4" id="KW-1133">Transmembrane helix</keyword>
<evidence type="ECO:0000256" key="3">
    <source>
        <dbReference type="PROSITE-ProRule" id="PRU00176"/>
    </source>
</evidence>
<dbReference type="EMBL" id="BT139642">
    <property type="protein sequence ID" value="AFK39437.1"/>
    <property type="molecule type" value="mRNA"/>
</dbReference>
<dbReference type="Pfam" id="PF00076">
    <property type="entry name" value="RRM_1"/>
    <property type="match status" value="1"/>
</dbReference>
<evidence type="ECO:0000256" key="2">
    <source>
        <dbReference type="ARBA" id="ARBA00022884"/>
    </source>
</evidence>
<dbReference type="SMART" id="SM00360">
    <property type="entry name" value="RRM"/>
    <property type="match status" value="1"/>
</dbReference>
<keyword evidence="2 3" id="KW-0694">RNA-binding</keyword>